<dbReference type="AlphaFoldDB" id="A0A0F9L0X8"/>
<protein>
    <submittedName>
        <fullName evidence="1">Uncharacterized protein</fullName>
    </submittedName>
</protein>
<organism evidence="1">
    <name type="scientific">marine sediment metagenome</name>
    <dbReference type="NCBI Taxonomy" id="412755"/>
    <lineage>
        <taxon>unclassified sequences</taxon>
        <taxon>metagenomes</taxon>
        <taxon>ecological metagenomes</taxon>
    </lineage>
</organism>
<gene>
    <name evidence="1" type="ORF">LCGC14_1267360</name>
</gene>
<feature type="non-terminal residue" evidence="1">
    <location>
        <position position="967"/>
    </location>
</feature>
<name>A0A0F9L0X8_9ZZZZ</name>
<dbReference type="EMBL" id="LAZR01007080">
    <property type="protein sequence ID" value="KKM87588.1"/>
    <property type="molecule type" value="Genomic_DNA"/>
</dbReference>
<reference evidence="1" key="1">
    <citation type="journal article" date="2015" name="Nature">
        <title>Complex archaea that bridge the gap between prokaryotes and eukaryotes.</title>
        <authorList>
            <person name="Spang A."/>
            <person name="Saw J.H."/>
            <person name="Jorgensen S.L."/>
            <person name="Zaremba-Niedzwiedzka K."/>
            <person name="Martijn J."/>
            <person name="Lind A.E."/>
            <person name="van Eijk R."/>
            <person name="Schleper C."/>
            <person name="Guy L."/>
            <person name="Ettema T.J."/>
        </authorList>
    </citation>
    <scope>NUCLEOTIDE SEQUENCE</scope>
</reference>
<accession>A0A0F9L0X8</accession>
<proteinExistence type="predicted"/>
<evidence type="ECO:0000313" key="1">
    <source>
        <dbReference type="EMBL" id="KKM87588.1"/>
    </source>
</evidence>
<sequence length="967" mass="107660">MPGPGSPNLGNISGICGPSGRSCKLIWHSQYPNKVGTYPEDLLPSRRTIWHATDDGGYSFPPPITRRGDTFGLGVLGFFTGSGLFGSDIEFDIFDPQQHVTIIFARTANRINVPHILTQDEIDSIDDDNIATINVGEYIFEAVAATEAVAIINNQLTAEEIEQVESSGDKESDRAFRKLFTLDVLENRYSNIKRNELGVEYRLDNGGPKTNAMFDLPSAGDLYNANYRDGSSRELLINLNPAFPTPPEEGASRSGEARPFRAGDVIYLTYVAIKEHYIRQMVKISHSFFAISLPPDCMWLGSTIKAANFRFFEWQIKPDDNRDLPVTLGGWRAVDAVNVPLNVNALVIPIANPELATFTSVPQIGLIDYRYMPANDPDPAGEFLRVSQLQQFVDNKSLLFITPVNSIRGELNEKYPNPINDDYKLSAWYVNRVPTTFANYHNLIRHTYFNVHPKAMDKRDVDKVAFERSLADALIADAKAGKQTNVPFQDDPRIDNPFTTFFDTLSSANLRFDPIQPPSSNFGADVECGVAGSLLLSLSNAAGDVIAFFHVESPFITEPFDKDTRVLVERHFTVGGSGPQLVSVEGAPAAINALTTIADPSGRYGFTIHTNDEGFMVINKYFMAYVKDAMYILDYRPDILPPVDGNNDPRSIQFDNMVGYTGTLGDEPGFHPGLMLSVSAYMPLKGNNFGLRYKSSKTNLELTGVGAGQIDKLTIERNEDKLIITPESGGVATYHRTLVEYTYPGEEFDTMLLFKSGNNIMGVVDSISVRKSSFGATLKITHPWMQGNILELVGLPEEFEVQSVTLTSIDESLVNDFLKDFDVSSSASDKTKDFMEKLSDKSVFFESTVMTLAEDQFSRMFCFFEDADGGISALQSDDFSLSWYFHYGIVEEIGGRLARAPFAIQNFITNHTYLFFLFSNKLMCKKIDYADFMFEDALMVERVEKDLLERAEEAGEVTTEKTGVMSF</sequence>
<comment type="caution">
    <text evidence="1">The sequence shown here is derived from an EMBL/GenBank/DDBJ whole genome shotgun (WGS) entry which is preliminary data.</text>
</comment>